<accession>A0A9J9QE79</accession>
<keyword evidence="3" id="KW-1185">Reference proteome</keyword>
<dbReference type="Proteomes" id="UP000000450">
    <property type="component" value="Chromosome"/>
</dbReference>
<gene>
    <name evidence="2" type="ordered locus">Dtpsy_1955</name>
</gene>
<feature type="transmembrane region" description="Helical" evidence="1">
    <location>
        <begin position="88"/>
        <end position="108"/>
    </location>
</feature>
<proteinExistence type="predicted"/>
<organism evidence="2 3">
    <name type="scientific">Acidovorax ebreus (strain TPSY)</name>
    <name type="common">Diaphorobacter sp. (strain TPSY)</name>
    <dbReference type="NCBI Taxonomy" id="535289"/>
    <lineage>
        <taxon>Bacteria</taxon>
        <taxon>Pseudomonadati</taxon>
        <taxon>Pseudomonadota</taxon>
        <taxon>Betaproteobacteria</taxon>
        <taxon>Burkholderiales</taxon>
        <taxon>Comamonadaceae</taxon>
        <taxon>Diaphorobacter</taxon>
    </lineage>
</organism>
<reference evidence="2 3" key="1">
    <citation type="journal article" date="2010" name="J. Bacteriol.">
        <title>Completed genome sequence of the anaerobic iron-oxidizing bacterium Acidovorax ebreus strain TPSY.</title>
        <authorList>
            <person name="Byrne-Bailey K.G."/>
            <person name="Weber K.A."/>
            <person name="Chair A.H."/>
            <person name="Bose S."/>
            <person name="Knox T."/>
            <person name="Spanbauer T.L."/>
            <person name="Chertkov O."/>
            <person name="Coates J.D."/>
        </authorList>
    </citation>
    <scope>NUCLEOTIDE SEQUENCE [LARGE SCALE GENOMIC DNA]</scope>
    <source>
        <strain evidence="2 3">TPSY</strain>
    </source>
</reference>
<keyword evidence="1" id="KW-1133">Transmembrane helix</keyword>
<evidence type="ECO:0000256" key="1">
    <source>
        <dbReference type="SAM" id="Phobius"/>
    </source>
</evidence>
<keyword evidence="1 2" id="KW-0812">Transmembrane</keyword>
<evidence type="ECO:0000313" key="3">
    <source>
        <dbReference type="Proteomes" id="UP000000450"/>
    </source>
</evidence>
<dbReference type="InterPro" id="IPR022064">
    <property type="entry name" value="DUF3619"/>
</dbReference>
<sequence>MNRPPEYPPEITQAADAFARRLTARLSEGNASLPYDITERLRAARMQALAQRKRPAVQSARQTAAATHVSSQGSTATLSGWGSEGGNWWRALVSAVPLTALVVGLVFINMAQDETVATEIAEVDAALLTDDLPPSAYADPGFLQYLKTANTTQ</sequence>
<dbReference type="RefSeq" id="WP_011805031.1">
    <property type="nucleotide sequence ID" value="NC_011992.1"/>
</dbReference>
<dbReference type="AlphaFoldDB" id="A0A9J9QE79"/>
<dbReference type="EMBL" id="CP001392">
    <property type="protein sequence ID" value="ACM33411.1"/>
    <property type="molecule type" value="Genomic_DNA"/>
</dbReference>
<dbReference type="GeneID" id="84681195"/>
<dbReference type="Pfam" id="PF12279">
    <property type="entry name" value="DUF3619"/>
    <property type="match status" value="1"/>
</dbReference>
<dbReference type="KEGG" id="dia:Dtpsy_1955"/>
<keyword evidence="1" id="KW-0472">Membrane</keyword>
<evidence type="ECO:0000313" key="2">
    <source>
        <dbReference type="EMBL" id="ACM33411.1"/>
    </source>
</evidence>
<protein>
    <submittedName>
        <fullName evidence="2">Transmembrane protein</fullName>
    </submittedName>
</protein>
<name>A0A9J9QE79_ACIET</name>